<proteinExistence type="predicted"/>
<evidence type="ECO:0000313" key="1">
    <source>
        <dbReference type="EMBL" id="BCB67444.1"/>
    </source>
</evidence>
<reference evidence="1" key="1">
    <citation type="journal article" date="2021" name="Microbiol. Resour. Announc.">
        <title>Genome Sequence of Lymphocystis Disease Virus 2 LCDV-JP_Oita_2018, Isolated from a Diseased Japanese Flounder (Paralichthys olivaceus) in Japan.</title>
        <authorList>
            <person name="Kawato S."/>
            <person name="Nozaki R."/>
            <person name="Hirono I."/>
            <person name="Kondo H."/>
        </authorList>
    </citation>
    <scope>NUCLEOTIDE SEQUENCE</scope>
    <source>
        <strain evidence="1">LCDV-JP_Oita_2018</strain>
    </source>
</reference>
<accession>A0A6F8X0E9</accession>
<dbReference type="EMBL" id="LC534415">
    <property type="protein sequence ID" value="BCB67444.1"/>
    <property type="molecule type" value="Genomic_DNA"/>
</dbReference>
<dbReference type="Proteomes" id="UP000501113">
    <property type="component" value="Segment"/>
</dbReference>
<name>A0A6F8X0E9_9VIRU</name>
<sequence length="100" mass="11540">MNYYQLPIIEPSQQIIVKLFFQTSEILKKRGLNICIAHARLRDLYCEISQLPQLGQDLQYIFNRTVEIAVSNVLKDLKHISKPSSQTILIRSGLKAKNKI</sequence>
<protein>
    <submittedName>
        <fullName evidence="1">Uncharacterized protein</fullName>
    </submittedName>
</protein>
<organism evidence="1">
    <name type="scientific">Lymphocystis disease virus 2</name>
    <dbReference type="NCBI Taxonomy" id="159183"/>
    <lineage>
        <taxon>Viruses</taxon>
        <taxon>Varidnaviria</taxon>
        <taxon>Bamfordvirae</taxon>
        <taxon>Nucleocytoviricota</taxon>
        <taxon>Megaviricetes</taxon>
        <taxon>Pimascovirales</taxon>
        <taxon>Pimascovirales incertae sedis</taxon>
        <taxon>Iridoviridae</taxon>
        <taxon>Alphairidovirinae</taxon>
        <taxon>Lymphocystivirus</taxon>
        <taxon>Lymphocystivirus paralichthys1</taxon>
    </lineage>
</organism>